<protein>
    <submittedName>
        <fullName evidence="2">Uncharacterized protein</fullName>
    </submittedName>
</protein>
<evidence type="ECO:0000313" key="3">
    <source>
        <dbReference type="Proteomes" id="UP001228905"/>
    </source>
</evidence>
<reference evidence="2 3" key="1">
    <citation type="submission" date="2023-07" db="EMBL/GenBank/DDBJ databases">
        <title>Genomic Encyclopedia of Type Strains, Phase IV (KMG-IV): sequencing the most valuable type-strain genomes for metagenomic binning, comparative biology and taxonomic classification.</title>
        <authorList>
            <person name="Goeker M."/>
        </authorList>
    </citation>
    <scope>NUCLEOTIDE SEQUENCE [LARGE SCALE GENOMIC DNA]</scope>
    <source>
        <strain evidence="2 3">DSM 18695</strain>
    </source>
</reference>
<dbReference type="RefSeq" id="WP_307345184.1">
    <property type="nucleotide sequence ID" value="NZ_JAUSVS010000001.1"/>
</dbReference>
<evidence type="ECO:0000256" key="1">
    <source>
        <dbReference type="SAM" id="MobiDB-lite"/>
    </source>
</evidence>
<accession>A0ABU0IKY1</accession>
<keyword evidence="3" id="KW-1185">Reference proteome</keyword>
<feature type="region of interest" description="Disordered" evidence="1">
    <location>
        <begin position="1"/>
        <end position="26"/>
    </location>
</feature>
<organism evidence="2 3">
    <name type="scientific">Caulobacter ginsengisoli</name>
    <dbReference type="NCBI Taxonomy" id="400775"/>
    <lineage>
        <taxon>Bacteria</taxon>
        <taxon>Pseudomonadati</taxon>
        <taxon>Pseudomonadota</taxon>
        <taxon>Alphaproteobacteria</taxon>
        <taxon>Caulobacterales</taxon>
        <taxon>Caulobacteraceae</taxon>
        <taxon>Caulobacter</taxon>
    </lineage>
</organism>
<comment type="caution">
    <text evidence="2">The sequence shown here is derived from an EMBL/GenBank/DDBJ whole genome shotgun (WGS) entry which is preliminary data.</text>
</comment>
<dbReference type="EMBL" id="JAUSVS010000001">
    <property type="protein sequence ID" value="MDQ0462619.1"/>
    <property type="molecule type" value="Genomic_DNA"/>
</dbReference>
<gene>
    <name evidence="2" type="ORF">QO010_000367</name>
</gene>
<dbReference type="Proteomes" id="UP001228905">
    <property type="component" value="Unassembled WGS sequence"/>
</dbReference>
<sequence length="55" mass="6184">MRSVPDTEREAVPTLEDAERASHDLKDQLARARGIIGKYREMLTTPPHPAGDLDR</sequence>
<evidence type="ECO:0000313" key="2">
    <source>
        <dbReference type="EMBL" id="MDQ0462619.1"/>
    </source>
</evidence>
<proteinExistence type="predicted"/>
<name>A0ABU0IKY1_9CAUL</name>